<reference evidence="2" key="1">
    <citation type="journal article" date="2022" name="Mol. Ecol. Resour.">
        <title>The genomes of chicory, endive, great burdock and yacon provide insights into Asteraceae palaeo-polyploidization history and plant inulin production.</title>
        <authorList>
            <person name="Fan W."/>
            <person name="Wang S."/>
            <person name="Wang H."/>
            <person name="Wang A."/>
            <person name="Jiang F."/>
            <person name="Liu H."/>
            <person name="Zhao H."/>
            <person name="Xu D."/>
            <person name="Zhang Y."/>
        </authorList>
    </citation>
    <scope>NUCLEOTIDE SEQUENCE [LARGE SCALE GENOMIC DNA]</scope>
    <source>
        <strain evidence="2">cv. Niubang</strain>
    </source>
</reference>
<dbReference type="EMBL" id="CM042053">
    <property type="protein sequence ID" value="KAI3715326.1"/>
    <property type="molecule type" value="Genomic_DNA"/>
</dbReference>
<protein>
    <submittedName>
        <fullName evidence="1">Uncharacterized protein</fullName>
    </submittedName>
</protein>
<proteinExistence type="predicted"/>
<gene>
    <name evidence="1" type="ORF">L6452_22305</name>
</gene>
<dbReference type="Proteomes" id="UP001055879">
    <property type="component" value="Linkage Group LG07"/>
</dbReference>
<accession>A0ACB9AZF6</accession>
<evidence type="ECO:0000313" key="2">
    <source>
        <dbReference type="Proteomes" id="UP001055879"/>
    </source>
</evidence>
<reference evidence="1 2" key="2">
    <citation type="journal article" date="2022" name="Mol. Ecol. Resour.">
        <title>The genomes of chicory, endive, great burdock and yacon provide insights into Asteraceae paleo-polyploidization history and plant inulin production.</title>
        <authorList>
            <person name="Fan W."/>
            <person name="Wang S."/>
            <person name="Wang H."/>
            <person name="Wang A."/>
            <person name="Jiang F."/>
            <person name="Liu H."/>
            <person name="Zhao H."/>
            <person name="Xu D."/>
            <person name="Zhang Y."/>
        </authorList>
    </citation>
    <scope>NUCLEOTIDE SEQUENCE [LARGE SCALE GENOMIC DNA]</scope>
    <source>
        <strain evidence="2">cv. Niubang</strain>
    </source>
</reference>
<name>A0ACB9AZF6_ARCLA</name>
<sequence length="103" mass="12607">MDKKKGLDRLMRFNKNPPKKIRFVTKALEEFNSDMLEGMKEETTKMKRSMLKKNKKLLKKMHELKAEINSLKKERLQWLEYEKEKDTIMRKTWKKKHPSRLVN</sequence>
<comment type="caution">
    <text evidence="1">The sequence shown here is derived from an EMBL/GenBank/DDBJ whole genome shotgun (WGS) entry which is preliminary data.</text>
</comment>
<evidence type="ECO:0000313" key="1">
    <source>
        <dbReference type="EMBL" id="KAI3715326.1"/>
    </source>
</evidence>
<keyword evidence="2" id="KW-1185">Reference proteome</keyword>
<organism evidence="1 2">
    <name type="scientific">Arctium lappa</name>
    <name type="common">Greater burdock</name>
    <name type="synonym">Lappa major</name>
    <dbReference type="NCBI Taxonomy" id="4217"/>
    <lineage>
        <taxon>Eukaryota</taxon>
        <taxon>Viridiplantae</taxon>
        <taxon>Streptophyta</taxon>
        <taxon>Embryophyta</taxon>
        <taxon>Tracheophyta</taxon>
        <taxon>Spermatophyta</taxon>
        <taxon>Magnoliopsida</taxon>
        <taxon>eudicotyledons</taxon>
        <taxon>Gunneridae</taxon>
        <taxon>Pentapetalae</taxon>
        <taxon>asterids</taxon>
        <taxon>campanulids</taxon>
        <taxon>Asterales</taxon>
        <taxon>Asteraceae</taxon>
        <taxon>Carduoideae</taxon>
        <taxon>Cardueae</taxon>
        <taxon>Arctiinae</taxon>
        <taxon>Arctium</taxon>
    </lineage>
</organism>